<dbReference type="AlphaFoldDB" id="A0A5J4WIW4"/>
<protein>
    <submittedName>
        <fullName evidence="1">Uncharacterized protein</fullName>
    </submittedName>
</protein>
<dbReference type="EMBL" id="SNRW01001835">
    <property type="protein sequence ID" value="KAA6394841.1"/>
    <property type="molecule type" value="Genomic_DNA"/>
</dbReference>
<dbReference type="Proteomes" id="UP000324800">
    <property type="component" value="Unassembled WGS sequence"/>
</dbReference>
<name>A0A5J4WIW4_9EUKA</name>
<reference evidence="1 2" key="1">
    <citation type="submission" date="2019-03" db="EMBL/GenBank/DDBJ databases">
        <title>Single cell metagenomics reveals metabolic interactions within the superorganism composed of flagellate Streblomastix strix and complex community of Bacteroidetes bacteria on its surface.</title>
        <authorList>
            <person name="Treitli S.C."/>
            <person name="Kolisko M."/>
            <person name="Husnik F."/>
            <person name="Keeling P."/>
            <person name="Hampl V."/>
        </authorList>
    </citation>
    <scope>NUCLEOTIDE SEQUENCE [LARGE SCALE GENOMIC DNA]</scope>
    <source>
        <strain evidence="1">ST1C</strain>
    </source>
</reference>
<comment type="caution">
    <text evidence="1">The sequence shown here is derived from an EMBL/GenBank/DDBJ whole genome shotgun (WGS) entry which is preliminary data.</text>
</comment>
<gene>
    <name evidence="1" type="ORF">EZS28_009633</name>
</gene>
<organism evidence="1 2">
    <name type="scientific">Streblomastix strix</name>
    <dbReference type="NCBI Taxonomy" id="222440"/>
    <lineage>
        <taxon>Eukaryota</taxon>
        <taxon>Metamonada</taxon>
        <taxon>Preaxostyla</taxon>
        <taxon>Oxymonadida</taxon>
        <taxon>Streblomastigidae</taxon>
        <taxon>Streblomastix</taxon>
    </lineage>
</organism>
<proteinExistence type="predicted"/>
<evidence type="ECO:0000313" key="1">
    <source>
        <dbReference type="EMBL" id="KAA6394841.1"/>
    </source>
</evidence>
<evidence type="ECO:0000313" key="2">
    <source>
        <dbReference type="Proteomes" id="UP000324800"/>
    </source>
</evidence>
<dbReference type="OrthoDB" id="17798at2759"/>
<accession>A0A5J4WIW4</accession>
<sequence length="367" mass="42020">MTSYKEEDYDEDEYCQSQQSIYGACEECEEECEDIALAIGATDVGLSRIKPNLKVDREGRRSKGRIESNQAACIVFVKETQETKSDDEQNKQKNNLNGNSGVIIQEFFIDQHDPTEYDEESRSQVRKAADPKSLVALRGKLVGVGNGAEGEIKVLQESISSIGDEKSWAKVASSGSIEIVCKFLLEESLSRVDINLRDIYWRLKDKESFERIISVLHQRLIFDETIWTYSLLHCGPINILKEYLSWSGCQLRRQLNNLDTLNTEIMITDPTDRSELQIFEYRPLINARTFKTSKELTIPNEDFRSQYKRFLLCIAHGAGLKQLNKNSKNKERKEIKGLGLLDEGNGLIFVYYSLYETILQITHAMRS</sequence>